<feature type="region of interest" description="Disordered" evidence="1">
    <location>
        <begin position="232"/>
        <end position="297"/>
    </location>
</feature>
<dbReference type="EMBL" id="CAACVG010011421">
    <property type="protein sequence ID" value="VEN58033.1"/>
    <property type="molecule type" value="Genomic_DNA"/>
</dbReference>
<dbReference type="PANTHER" id="PTHR34239">
    <property type="entry name" value="APPLE DOMAIN-CONTAINING PROTEIN"/>
    <property type="match status" value="1"/>
</dbReference>
<evidence type="ECO:0000256" key="1">
    <source>
        <dbReference type="SAM" id="MobiDB-lite"/>
    </source>
</evidence>
<dbReference type="Proteomes" id="UP000410492">
    <property type="component" value="Unassembled WGS sequence"/>
</dbReference>
<feature type="compositionally biased region" description="Polar residues" evidence="1">
    <location>
        <begin position="278"/>
        <end position="288"/>
    </location>
</feature>
<reference evidence="2 3" key="1">
    <citation type="submission" date="2019-01" db="EMBL/GenBank/DDBJ databases">
        <authorList>
            <person name="Sayadi A."/>
        </authorList>
    </citation>
    <scope>NUCLEOTIDE SEQUENCE [LARGE SCALE GENOMIC DNA]</scope>
</reference>
<organism evidence="2 3">
    <name type="scientific">Callosobruchus maculatus</name>
    <name type="common">Southern cowpea weevil</name>
    <name type="synonym">Pulse bruchid</name>
    <dbReference type="NCBI Taxonomy" id="64391"/>
    <lineage>
        <taxon>Eukaryota</taxon>
        <taxon>Metazoa</taxon>
        <taxon>Ecdysozoa</taxon>
        <taxon>Arthropoda</taxon>
        <taxon>Hexapoda</taxon>
        <taxon>Insecta</taxon>
        <taxon>Pterygota</taxon>
        <taxon>Neoptera</taxon>
        <taxon>Endopterygota</taxon>
        <taxon>Coleoptera</taxon>
        <taxon>Polyphaga</taxon>
        <taxon>Cucujiformia</taxon>
        <taxon>Chrysomeloidea</taxon>
        <taxon>Chrysomelidae</taxon>
        <taxon>Bruchinae</taxon>
        <taxon>Bruchini</taxon>
        <taxon>Callosobruchus</taxon>
    </lineage>
</organism>
<dbReference type="AlphaFoldDB" id="A0A653DDF9"/>
<protein>
    <submittedName>
        <fullName evidence="2">Uncharacterized protein</fullName>
    </submittedName>
</protein>
<keyword evidence="3" id="KW-1185">Reference proteome</keyword>
<proteinExistence type="predicted"/>
<gene>
    <name evidence="2" type="ORF">CALMAC_LOCUS16496</name>
</gene>
<name>A0A653DDF9_CALMS</name>
<evidence type="ECO:0000313" key="3">
    <source>
        <dbReference type="Proteomes" id="UP000410492"/>
    </source>
</evidence>
<dbReference type="OrthoDB" id="6744247at2759"/>
<sequence length="297" mass="33887">MTGRINLRNIDIFYIFYSIYITEEPRTDLDKDILSILGEEGLTKDLSADPIHADIASRWENILIGGLEEDTKKVLVDRYLPPSNCMAVTPPIMNPEVKIACSESVMRRDERISQVQHQIAAGLSAIGLALTRMLNKQEVEDNKDDIRLLSDAGRLLANVHHSESRSRRELIALNLNKELKETLVSTPISKFLFGNDLEDTIKTTKDLEKSGQQLKPTKQMFVKSARKAVSENYKGPFPHKSAGARRNGFLTPAPVSIRRSHYPTSTRKETIHKKQQKFRQSYYLQSNQSDRRRTHRS</sequence>
<dbReference type="PANTHER" id="PTHR34239:SF2">
    <property type="entry name" value="TRANSPOSABLE ELEMENT P TRANSPOSASE_THAP9 CONSERVED DOMAIN-CONTAINING PROTEIN"/>
    <property type="match status" value="1"/>
</dbReference>
<evidence type="ECO:0000313" key="2">
    <source>
        <dbReference type="EMBL" id="VEN58033.1"/>
    </source>
</evidence>
<accession>A0A653DDF9</accession>